<dbReference type="GO" id="GO:0020037">
    <property type="term" value="F:heme binding"/>
    <property type="evidence" value="ECO:0007669"/>
    <property type="project" value="InterPro"/>
</dbReference>
<dbReference type="PANTHER" id="PTHR47945">
    <property type="entry name" value="CYTOCHROME P450 84A1-RELATED"/>
    <property type="match status" value="1"/>
</dbReference>
<dbReference type="PANTHER" id="PTHR47945:SF5">
    <property type="entry name" value="CYTOCHROME P450 84A1-RELATED"/>
    <property type="match status" value="1"/>
</dbReference>
<reference evidence="4" key="1">
    <citation type="submission" date="2020-06" db="EMBL/GenBank/DDBJ databases">
        <authorList>
            <person name="Li T."/>
            <person name="Hu X."/>
            <person name="Zhang T."/>
            <person name="Song X."/>
            <person name="Zhang H."/>
            <person name="Dai N."/>
            <person name="Sheng W."/>
            <person name="Hou X."/>
            <person name="Wei L."/>
        </authorList>
    </citation>
    <scope>NUCLEOTIDE SEQUENCE</scope>
    <source>
        <strain evidence="4">G02</strain>
        <tissue evidence="4">Leaf</tissue>
    </source>
</reference>
<feature type="region of interest" description="Disordered" evidence="3">
    <location>
        <begin position="64"/>
        <end position="146"/>
    </location>
</feature>
<name>A0AAW2RDK7_SESRA</name>
<organism evidence="4">
    <name type="scientific">Sesamum radiatum</name>
    <name type="common">Black benniseed</name>
    <dbReference type="NCBI Taxonomy" id="300843"/>
    <lineage>
        <taxon>Eukaryota</taxon>
        <taxon>Viridiplantae</taxon>
        <taxon>Streptophyta</taxon>
        <taxon>Embryophyta</taxon>
        <taxon>Tracheophyta</taxon>
        <taxon>Spermatophyta</taxon>
        <taxon>Magnoliopsida</taxon>
        <taxon>eudicotyledons</taxon>
        <taxon>Gunneridae</taxon>
        <taxon>Pentapetalae</taxon>
        <taxon>asterids</taxon>
        <taxon>lamiids</taxon>
        <taxon>Lamiales</taxon>
        <taxon>Pedaliaceae</taxon>
        <taxon>Sesamum</taxon>
    </lineage>
</organism>
<evidence type="ECO:0000256" key="2">
    <source>
        <dbReference type="ARBA" id="ARBA00023002"/>
    </source>
</evidence>
<gene>
    <name evidence="4" type="ORF">Sradi_3139700</name>
</gene>
<feature type="compositionally biased region" description="Pro residues" evidence="3">
    <location>
        <begin position="66"/>
        <end position="80"/>
    </location>
</feature>
<proteinExistence type="predicted"/>
<dbReference type="PRINTS" id="PR00463">
    <property type="entry name" value="EP450I"/>
</dbReference>
<dbReference type="InterPro" id="IPR053062">
    <property type="entry name" value="CYP450_84A"/>
</dbReference>
<dbReference type="EMBL" id="JACGWJ010000013">
    <property type="protein sequence ID" value="KAL0378342.1"/>
    <property type="molecule type" value="Genomic_DNA"/>
</dbReference>
<dbReference type="GO" id="GO:0004497">
    <property type="term" value="F:monooxygenase activity"/>
    <property type="evidence" value="ECO:0007669"/>
    <property type="project" value="InterPro"/>
</dbReference>
<evidence type="ECO:0000313" key="4">
    <source>
        <dbReference type="EMBL" id="KAL0378342.1"/>
    </source>
</evidence>
<dbReference type="InterPro" id="IPR001128">
    <property type="entry name" value="Cyt_P450"/>
</dbReference>
<evidence type="ECO:0000256" key="3">
    <source>
        <dbReference type="SAM" id="MobiDB-lite"/>
    </source>
</evidence>
<dbReference type="InterPro" id="IPR002401">
    <property type="entry name" value="Cyt_P450_E_grp-I"/>
</dbReference>
<dbReference type="Pfam" id="PF00067">
    <property type="entry name" value="p450"/>
    <property type="match status" value="1"/>
</dbReference>
<accession>A0AAW2RDK7</accession>
<dbReference type="GO" id="GO:0016705">
    <property type="term" value="F:oxidoreductase activity, acting on paired donors, with incorporation or reduction of molecular oxygen"/>
    <property type="evidence" value="ECO:0007669"/>
    <property type="project" value="InterPro"/>
</dbReference>
<protein>
    <submittedName>
        <fullName evidence="4">Cytochrome</fullName>
    </submittedName>
</protein>
<dbReference type="PRINTS" id="PR00385">
    <property type="entry name" value="P450"/>
</dbReference>
<dbReference type="GO" id="GO:0016020">
    <property type="term" value="C:membrane"/>
    <property type="evidence" value="ECO:0007669"/>
    <property type="project" value="UniProtKB-SubCell"/>
</dbReference>
<evidence type="ECO:0000256" key="1">
    <source>
        <dbReference type="ARBA" id="ARBA00004167"/>
    </source>
</evidence>
<dbReference type="AlphaFoldDB" id="A0AAW2RDK7"/>
<dbReference type="InterPro" id="IPR036396">
    <property type="entry name" value="Cyt_P450_sf"/>
</dbReference>
<sequence length="170" mass="18333">MFGGTETVASAIEWAMAELMRSPEDLKKVQQELYNVVGPARKVEEPDFDKLTYLRCCLKEVLRLHPPSPSSSTRPPPTPSSPATTSPLNPASSSTPGPSAATRARGKTPTPSDRRGFSARERRISRGATSSSFLSGRAGGRAPGCSSGCMRWKWRWLISSIVLHGSCLMG</sequence>
<keyword evidence="2" id="KW-0560">Oxidoreductase</keyword>
<comment type="caution">
    <text evidence="4">The sequence shown here is derived from an EMBL/GenBank/DDBJ whole genome shotgun (WGS) entry which is preliminary data.</text>
</comment>
<feature type="compositionally biased region" description="Basic and acidic residues" evidence="3">
    <location>
        <begin position="112"/>
        <end position="124"/>
    </location>
</feature>
<reference evidence="4" key="2">
    <citation type="journal article" date="2024" name="Plant">
        <title>Genomic evolution and insights into agronomic trait innovations of Sesamum species.</title>
        <authorList>
            <person name="Miao H."/>
            <person name="Wang L."/>
            <person name="Qu L."/>
            <person name="Liu H."/>
            <person name="Sun Y."/>
            <person name="Le M."/>
            <person name="Wang Q."/>
            <person name="Wei S."/>
            <person name="Zheng Y."/>
            <person name="Lin W."/>
            <person name="Duan Y."/>
            <person name="Cao H."/>
            <person name="Xiong S."/>
            <person name="Wang X."/>
            <person name="Wei L."/>
            <person name="Li C."/>
            <person name="Ma Q."/>
            <person name="Ju M."/>
            <person name="Zhao R."/>
            <person name="Li G."/>
            <person name="Mu C."/>
            <person name="Tian Q."/>
            <person name="Mei H."/>
            <person name="Zhang T."/>
            <person name="Gao T."/>
            <person name="Zhang H."/>
        </authorList>
    </citation>
    <scope>NUCLEOTIDE SEQUENCE</scope>
    <source>
        <strain evidence="4">G02</strain>
    </source>
</reference>
<dbReference type="SUPFAM" id="SSF48264">
    <property type="entry name" value="Cytochrome P450"/>
    <property type="match status" value="1"/>
</dbReference>
<feature type="compositionally biased region" description="Low complexity" evidence="3">
    <location>
        <begin position="81"/>
        <end position="103"/>
    </location>
</feature>
<comment type="subcellular location">
    <subcellularLocation>
        <location evidence="1">Membrane</location>
        <topology evidence="1">Single-pass membrane protein</topology>
    </subcellularLocation>
</comment>
<dbReference type="GO" id="GO:0005506">
    <property type="term" value="F:iron ion binding"/>
    <property type="evidence" value="ECO:0007669"/>
    <property type="project" value="InterPro"/>
</dbReference>
<dbReference type="Gene3D" id="1.10.630.10">
    <property type="entry name" value="Cytochrome P450"/>
    <property type="match status" value="1"/>
</dbReference>